<sequence length="132" mass="15411">MDARKVADYIVNKYYINNNKLQNVLYFIQAKYLLELNKPCFEQTMEVASSGVIVTDVYNEYKEYEGGLIPHDGEEIPDIGDSSLIDEVVKQCNRKSLAQLRDIITRQDPWKQANEKYQSEITLESMKEYFVN</sequence>
<evidence type="ECO:0000313" key="1">
    <source>
        <dbReference type="EMBL" id="SHI59820.1"/>
    </source>
</evidence>
<evidence type="ECO:0000313" key="2">
    <source>
        <dbReference type="Proteomes" id="UP000191240"/>
    </source>
</evidence>
<name>A0A1M6CFK4_9FIRM</name>
<accession>A0A1M6CFK4</accession>
<dbReference type="RefSeq" id="WP_052212221.1">
    <property type="nucleotide sequence ID" value="NZ_FQYW01000008.1"/>
</dbReference>
<proteinExistence type="predicted"/>
<dbReference type="AlphaFoldDB" id="A0A1M6CFK4"/>
<protein>
    <submittedName>
        <fullName evidence="1">Uncharacterized phage-associated protein</fullName>
    </submittedName>
</protein>
<dbReference type="EMBL" id="FQYW01000008">
    <property type="protein sequence ID" value="SHI59820.1"/>
    <property type="molecule type" value="Genomic_DNA"/>
</dbReference>
<reference evidence="1 2" key="1">
    <citation type="submission" date="2016-11" db="EMBL/GenBank/DDBJ databases">
        <authorList>
            <person name="Jaros S."/>
            <person name="Januszkiewicz K."/>
            <person name="Wedrychowicz H."/>
        </authorList>
    </citation>
    <scope>NUCLEOTIDE SEQUENCE [LARGE SCALE GENOMIC DNA]</scope>
    <source>
        <strain evidence="1 2">DSM 3074</strain>
    </source>
</reference>
<dbReference type="Proteomes" id="UP000191240">
    <property type="component" value="Unassembled WGS sequence"/>
</dbReference>
<organism evidence="1 2">
    <name type="scientific">Anaerovibrio lipolyticus DSM 3074</name>
    <dbReference type="NCBI Taxonomy" id="1120997"/>
    <lineage>
        <taxon>Bacteria</taxon>
        <taxon>Bacillati</taxon>
        <taxon>Bacillota</taxon>
        <taxon>Negativicutes</taxon>
        <taxon>Selenomonadales</taxon>
        <taxon>Selenomonadaceae</taxon>
        <taxon>Anaerovibrio</taxon>
    </lineage>
</organism>
<gene>
    <name evidence="1" type="ORF">SAMN02745671_01087</name>
</gene>